<dbReference type="Proteomes" id="UP001225300">
    <property type="component" value="Segment"/>
</dbReference>
<dbReference type="SUPFAM" id="SSF56731">
    <property type="entry name" value="DNA primase core"/>
    <property type="match status" value="1"/>
</dbReference>
<sequence>MFSSGTFNITLEDLLSKVSESDILYHYFGISEIPCVISSPLRVDNNPSFGIYTLDGNKIYWKDLARKTSGGLWDMLGEYWGVSYREVLKRVLEDLPNIATTTHESGKMKKPKSISNYNEETDLQCRVRCWKQHDIEYWKSFGISLKWLKYADIYPISHKIVIKGSNRFTFVADKYAYAYVERKEGKVTLKIYQPFSTTFKWSNKHDRSVISLWTKIPEFGEKLVICASMKDALCLWANTGIPAIAIQGEGYTMSDTAISELKRRYKEIYILLDNDEAGLEDARKLSESTGFTNLVLPNYRYKDVSDLYKGLQDPNQFKQVIFSLINGEEIKSNIPF</sequence>
<accession>A0AAF0DPV4</accession>
<protein>
    <submittedName>
        <fullName evidence="1">DNA primase</fullName>
    </submittedName>
</protein>
<name>A0AAF0DPV4_9CAUD</name>
<organism evidence="1 2">
    <name type="scientific">Kolpuevirus sp. 'frurule'</name>
    <dbReference type="NCBI Taxonomy" id="3028514"/>
    <lineage>
        <taxon>Viruses</taxon>
        <taxon>Duplodnaviria</taxon>
        <taxon>Heunggongvirae</taxon>
        <taxon>Uroviricota</taxon>
        <taxon>Caudoviricetes</taxon>
        <taxon>Crassvirales</taxon>
        <taxon>Steigviridae</taxon>
        <taxon>Asinivirinae</taxon>
        <taxon>Kolpuevirus</taxon>
    </lineage>
</organism>
<proteinExistence type="predicted"/>
<reference evidence="1" key="1">
    <citation type="journal article" date="2023" name="bioRxiv">
        <title>Novel crAssphage isolates exhibit conserved gene order and purifying selection of the host specificity protein.</title>
        <authorList>
            <person name="Papudeshi B."/>
            <person name="Vega A.A."/>
            <person name="Souza C."/>
            <person name="Giles S.K."/>
            <person name="Mallawaarachchi V."/>
            <person name="Roach M.J."/>
            <person name="An M."/>
            <person name="Jacobson N."/>
            <person name="McNair K."/>
            <person name="Mora M.F."/>
            <person name="Pastrana K."/>
            <person name="Leigh C."/>
            <person name="Cram C."/>
            <person name="Plewa W.S."/>
            <person name="Grigson S.R."/>
            <person name="Bouras G."/>
            <person name="Decewicz P."/>
            <person name="Luque A."/>
            <person name="Droit L."/>
            <person name="Handley S.A."/>
            <person name="Segall A.M."/>
            <person name="Dinsdale E.A."/>
            <person name="Edwards R.A."/>
        </authorList>
    </citation>
    <scope>NUCLEOTIDE SEQUENCE</scope>
    <source>
        <strain evidence="1">Bc03</strain>
    </source>
</reference>
<dbReference type="Pfam" id="PF13155">
    <property type="entry name" value="Toprim_2"/>
    <property type="match status" value="1"/>
</dbReference>
<dbReference type="InterPro" id="IPR034154">
    <property type="entry name" value="TOPRIM_DnaG/twinkle"/>
</dbReference>
<dbReference type="EMBL" id="OQ198718">
    <property type="protein sequence ID" value="WEY17577.1"/>
    <property type="molecule type" value="Genomic_DNA"/>
</dbReference>
<keyword evidence="2" id="KW-1185">Reference proteome</keyword>
<dbReference type="CDD" id="cd01029">
    <property type="entry name" value="TOPRIM_primases"/>
    <property type="match status" value="1"/>
</dbReference>
<evidence type="ECO:0000313" key="1">
    <source>
        <dbReference type="EMBL" id="WEY17577.1"/>
    </source>
</evidence>
<dbReference type="Gene3D" id="3.40.1360.10">
    <property type="match status" value="1"/>
</dbReference>
<evidence type="ECO:0000313" key="2">
    <source>
        <dbReference type="Proteomes" id="UP001225300"/>
    </source>
</evidence>